<evidence type="ECO:0000313" key="5">
    <source>
        <dbReference type="EnsemblMetazoa" id="PPA03527.1"/>
    </source>
</evidence>
<dbReference type="Proteomes" id="UP000005239">
    <property type="component" value="Unassembled WGS sequence"/>
</dbReference>
<dbReference type="GO" id="GO:0016020">
    <property type="term" value="C:membrane"/>
    <property type="evidence" value="ECO:0007669"/>
    <property type="project" value="UniProtKB-SubCell"/>
</dbReference>
<evidence type="ECO:0000256" key="3">
    <source>
        <dbReference type="ARBA" id="ARBA00022989"/>
    </source>
</evidence>
<dbReference type="EnsemblMetazoa" id="PPA03527.1">
    <property type="protein sequence ID" value="PPA03527.1"/>
    <property type="gene ID" value="WBGene00093081"/>
</dbReference>
<dbReference type="AlphaFoldDB" id="A0A2A6BT16"/>
<accession>A0A2A6BT16</accession>
<protein>
    <submittedName>
        <fullName evidence="5">G protein-coupled receptor</fullName>
    </submittedName>
</protein>
<keyword evidence="2" id="KW-0812">Transmembrane</keyword>
<dbReference type="Gene3D" id="1.20.1070.10">
    <property type="entry name" value="Rhodopsin 7-helix transmembrane proteins"/>
    <property type="match status" value="1"/>
</dbReference>
<sequence length="671" mass="76697">MLNEEEIAVLYLRSGYMKFLMFFRIITSSFAIALIFTMECYQKKFLAHKSMKLLMDCHAFWTLILCIAILIDHSMNAITYFSAKVPTDILQTTSQCLPRRLLGAVALYGSVSSMLAMAMERRAASINAATYERAGRSSGYLHALIHLTIVCLLSGIVWLTYGYPSRTPHCTIVTPKGLTELNVINLVLFLMEISTILIFWTLLRRNKKMLSEAKFKITLTQSHWISHLLRYQLTENIRMLKLFLPVVGSHTSITVAGLMGYFCYQLIQPGPEYYPMFEDTINIVYMQGVFMPIIFFFRYRLPVLQLLRESNNVMMRGSSPQIVLLVTILLVDTRTSYRKGVNCSFISMVTELQAAEIYFNSDYLRILVHIRIATASSGVILMCTMEFYRNKFVAHKSLKLLMTWHALWTLLYCSSILIDSVLLVITDYSATVPEDILLTSAQCLRRRLPDALALYGSVTSMFAMALERRSASLNLATYERTGATGGYVYVAFHLVIVTIFGIVMGSTYEYPTRTPHCSVVTPRGLPKLNIVNICLLSMEIATIIIFAILLRGNQKILSTTKFNINLTERYQLTENIRMLKLFLPVVGSHTTITVAGLVAFFFYQLTGLGPEYYPMFESTINFVYMQGVFMPIIFLFRYRQERNRERDLFSSNEPSGATFESRYKDVIQKGW</sequence>
<comment type="subcellular location">
    <subcellularLocation>
        <location evidence="1">Membrane</location>
        <topology evidence="1">Multi-pass membrane protein</topology>
    </subcellularLocation>
</comment>
<keyword evidence="3" id="KW-1133">Transmembrane helix</keyword>
<name>A0A2A6BT16_PRIPA</name>
<gene>
    <name evidence="5" type="primary">WBGene00093081</name>
</gene>
<keyword evidence="6" id="KW-1185">Reference proteome</keyword>
<dbReference type="InterPro" id="IPR053286">
    <property type="entry name" value="Nematode_rcpt-like_srab"/>
</dbReference>
<evidence type="ECO:0000313" key="6">
    <source>
        <dbReference type="Proteomes" id="UP000005239"/>
    </source>
</evidence>
<dbReference type="PANTHER" id="PTHR46561">
    <property type="entry name" value="SERPENTINE RECEPTOR, CLASS AB (CLASS A-LIKE)-RELATED"/>
    <property type="match status" value="1"/>
</dbReference>
<organism evidence="5 6">
    <name type="scientific">Pristionchus pacificus</name>
    <name type="common">Parasitic nematode worm</name>
    <dbReference type="NCBI Taxonomy" id="54126"/>
    <lineage>
        <taxon>Eukaryota</taxon>
        <taxon>Metazoa</taxon>
        <taxon>Ecdysozoa</taxon>
        <taxon>Nematoda</taxon>
        <taxon>Chromadorea</taxon>
        <taxon>Rhabditida</taxon>
        <taxon>Rhabditina</taxon>
        <taxon>Diplogasteromorpha</taxon>
        <taxon>Diplogasteroidea</taxon>
        <taxon>Neodiplogasteridae</taxon>
        <taxon>Pristionchus</taxon>
    </lineage>
</organism>
<evidence type="ECO:0000256" key="1">
    <source>
        <dbReference type="ARBA" id="ARBA00004141"/>
    </source>
</evidence>
<dbReference type="PANTHER" id="PTHR46561:SF11">
    <property type="entry name" value="SERPENTINE RECEPTOR CLASS ALPHA_BETA-14"/>
    <property type="match status" value="1"/>
</dbReference>
<accession>A0A8R1Y5F7</accession>
<reference evidence="5" key="2">
    <citation type="submission" date="2022-06" db="UniProtKB">
        <authorList>
            <consortium name="EnsemblMetazoa"/>
        </authorList>
    </citation>
    <scope>IDENTIFICATION</scope>
    <source>
        <strain evidence="5">PS312</strain>
    </source>
</reference>
<dbReference type="OrthoDB" id="5857479at2759"/>
<dbReference type="Pfam" id="PF10292">
    <property type="entry name" value="7TM_GPCR_Srab"/>
    <property type="match status" value="2"/>
</dbReference>
<keyword evidence="4" id="KW-0472">Membrane</keyword>
<evidence type="ECO:0000256" key="2">
    <source>
        <dbReference type="ARBA" id="ARBA00022692"/>
    </source>
</evidence>
<dbReference type="InterPro" id="IPR019408">
    <property type="entry name" value="7TM_GPCR_serpentine_rcpt_Srab"/>
</dbReference>
<evidence type="ECO:0000256" key="4">
    <source>
        <dbReference type="ARBA" id="ARBA00023136"/>
    </source>
</evidence>
<reference evidence="6" key="1">
    <citation type="journal article" date="2008" name="Nat. Genet.">
        <title>The Pristionchus pacificus genome provides a unique perspective on nematode lifestyle and parasitism.</title>
        <authorList>
            <person name="Dieterich C."/>
            <person name="Clifton S.W."/>
            <person name="Schuster L.N."/>
            <person name="Chinwalla A."/>
            <person name="Delehaunty K."/>
            <person name="Dinkelacker I."/>
            <person name="Fulton L."/>
            <person name="Fulton R."/>
            <person name="Godfrey J."/>
            <person name="Minx P."/>
            <person name="Mitreva M."/>
            <person name="Roeseler W."/>
            <person name="Tian H."/>
            <person name="Witte H."/>
            <person name="Yang S.P."/>
            <person name="Wilson R.K."/>
            <person name="Sommer R.J."/>
        </authorList>
    </citation>
    <scope>NUCLEOTIDE SEQUENCE [LARGE SCALE GENOMIC DNA]</scope>
    <source>
        <strain evidence="6">PS312</strain>
    </source>
</reference>
<proteinExistence type="predicted"/>